<gene>
    <name evidence="2" type="ORF">CFBP5473_23280</name>
    <name evidence="3" type="ORF">J5285_21945</name>
</gene>
<dbReference type="Proteomes" id="UP000298545">
    <property type="component" value="Plasmid pTiCFBP5473"/>
</dbReference>
<feature type="domain" description="DSBA-like thioredoxin" evidence="1">
    <location>
        <begin position="3"/>
        <end position="185"/>
    </location>
</feature>
<dbReference type="CDD" id="cd03025">
    <property type="entry name" value="DsbA_FrnE_like"/>
    <property type="match status" value="1"/>
</dbReference>
<organism evidence="2 4">
    <name type="scientific">Agrobacterium larrymoorei</name>
    <dbReference type="NCBI Taxonomy" id="160699"/>
    <lineage>
        <taxon>Bacteria</taxon>
        <taxon>Pseudomonadati</taxon>
        <taxon>Pseudomonadota</taxon>
        <taxon>Alphaproteobacteria</taxon>
        <taxon>Hyphomicrobiales</taxon>
        <taxon>Rhizobiaceae</taxon>
        <taxon>Rhizobium/Agrobacterium group</taxon>
        <taxon>Agrobacterium</taxon>
    </lineage>
</organism>
<dbReference type="OrthoDB" id="9813770at2"/>
<keyword evidence="5" id="KW-1185">Reference proteome</keyword>
<dbReference type="Gene3D" id="3.40.30.10">
    <property type="entry name" value="Glutaredoxin"/>
    <property type="match status" value="1"/>
</dbReference>
<dbReference type="GO" id="GO:0016491">
    <property type="term" value="F:oxidoreductase activity"/>
    <property type="evidence" value="ECO:0007669"/>
    <property type="project" value="InterPro"/>
</dbReference>
<dbReference type="InterPro" id="IPR036249">
    <property type="entry name" value="Thioredoxin-like_sf"/>
</dbReference>
<reference evidence="2 4" key="1">
    <citation type="submission" date="2019-04" db="EMBL/GenBank/DDBJ databases">
        <title>Complete genome sequence of Agrobacterium larrymoorei CFBP5473.</title>
        <authorList>
            <person name="Haryono M."/>
            <person name="Chou L."/>
            <person name="Lin Y.-C."/>
            <person name="Lai E.-M."/>
            <person name="Kuo C.-H."/>
        </authorList>
    </citation>
    <scope>NUCLEOTIDE SEQUENCE [LARGE SCALE GENOMIC DNA]</scope>
    <source>
        <strain evidence="2 4">CFBP5473</strain>
        <plasmid evidence="2">pTiCFBP5473</plasmid>
        <plasmid evidence="4">pticfbp5473</plasmid>
    </source>
</reference>
<dbReference type="AlphaFoldDB" id="A0A4D7E0X4"/>
<geneLocation type="plasmid" evidence="4">
    <name>pticfbp5473</name>
</geneLocation>
<evidence type="ECO:0000313" key="2">
    <source>
        <dbReference type="EMBL" id="QCJ00920.1"/>
    </source>
</evidence>
<evidence type="ECO:0000259" key="1">
    <source>
        <dbReference type="Pfam" id="PF01323"/>
    </source>
</evidence>
<dbReference type="SUPFAM" id="SSF52833">
    <property type="entry name" value="Thioredoxin-like"/>
    <property type="match status" value="1"/>
</dbReference>
<sequence>MQITYLFDPLCGWCYGAGPALEKLSRLDSVTLDMAPTGLFAGEGSRPMNKQFADYAWQNDQRIARLTGQPFSDAYREQVLGAVGGLFDSAPATLGLVAVGLSEPAREVEALKVRQRARYQEGRNNSDLGIVAETLTSAGFVETAQRVQAPDEALLAAYRSRISAARADMARFGIQGVPAILLRHGDQCRKIDSRLLYGEFDLLVAELQVG</sequence>
<name>A0A4D7E0X4_9HYPH</name>
<evidence type="ECO:0000313" key="3">
    <source>
        <dbReference type="EMBL" id="QYA10254.1"/>
    </source>
</evidence>
<dbReference type="InterPro" id="IPR001853">
    <property type="entry name" value="DSBA-like_thioredoxin_dom"/>
</dbReference>
<reference evidence="3 5" key="2">
    <citation type="submission" date="2021-03" db="EMBL/GenBank/DDBJ databases">
        <title>Rapid diversification of plasmids in a genus of pathogenic and nitrogen fixing bacteria.</title>
        <authorList>
            <person name="Weisberg A.J."/>
            <person name="Miller M."/>
            <person name="Ream W."/>
            <person name="Grunwald N.J."/>
            <person name="Chang J.H."/>
        </authorList>
    </citation>
    <scope>NUCLEOTIDE SEQUENCE [LARGE SCALE GENOMIC DNA]</scope>
    <source>
        <strain evidence="3 5">AF3.44</strain>
        <plasmid evidence="3 5">pTiAF3.44</plasmid>
    </source>
</reference>
<proteinExistence type="predicted"/>
<dbReference type="EMBL" id="CP072169">
    <property type="protein sequence ID" value="QYA10254.1"/>
    <property type="molecule type" value="Genomic_DNA"/>
</dbReference>
<dbReference type="EMBL" id="CP039694">
    <property type="protein sequence ID" value="QCJ00920.1"/>
    <property type="molecule type" value="Genomic_DNA"/>
</dbReference>
<accession>A0A4D7E0X4</accession>
<geneLocation type="plasmid" evidence="2">
    <name>pTiCFBP5473</name>
</geneLocation>
<dbReference type="Proteomes" id="UP000826513">
    <property type="component" value="Plasmid pTiAF3.44"/>
</dbReference>
<evidence type="ECO:0000313" key="4">
    <source>
        <dbReference type="Proteomes" id="UP000298545"/>
    </source>
</evidence>
<evidence type="ECO:0000313" key="5">
    <source>
        <dbReference type="Proteomes" id="UP000826513"/>
    </source>
</evidence>
<dbReference type="KEGG" id="alf:CFBP5473_23280"/>
<protein>
    <submittedName>
        <fullName evidence="2">DsbA family protein</fullName>
    </submittedName>
</protein>
<keyword evidence="2" id="KW-0614">Plasmid</keyword>
<geneLocation type="plasmid" evidence="3 5">
    <name>pTiAF3.44</name>
</geneLocation>
<dbReference type="Pfam" id="PF01323">
    <property type="entry name" value="DSBA"/>
    <property type="match status" value="1"/>
</dbReference>
<dbReference type="RefSeq" id="WP_084631869.1">
    <property type="nucleotide sequence ID" value="NZ_CP039694.1"/>
</dbReference>